<dbReference type="Gene3D" id="2.10.50.10">
    <property type="entry name" value="Tumor Necrosis Factor Receptor, subunit A, domain 2"/>
    <property type="match status" value="5"/>
</dbReference>
<dbReference type="SUPFAM" id="SSF57184">
    <property type="entry name" value="Growth factor receptor domain"/>
    <property type="match status" value="2"/>
</dbReference>
<evidence type="ECO:0000256" key="1">
    <source>
        <dbReference type="ARBA" id="ARBA00023157"/>
    </source>
</evidence>
<dbReference type="InterPro" id="IPR002049">
    <property type="entry name" value="LE_dom"/>
</dbReference>
<feature type="domain" description="Laminin EGF-like" evidence="3">
    <location>
        <begin position="37"/>
        <end position="67"/>
    </location>
</feature>
<dbReference type="PROSITE" id="PS01248">
    <property type="entry name" value="EGF_LAM_1"/>
    <property type="match status" value="4"/>
</dbReference>
<accession>A0ABY8TYV5</accession>
<dbReference type="PANTHER" id="PTHR10574:SF406">
    <property type="entry name" value="LAMININ SUBUNIT ALPHA 5"/>
    <property type="match status" value="1"/>
</dbReference>
<reference evidence="4 5" key="1">
    <citation type="submission" date="2023-05" db="EMBL/GenBank/DDBJ databases">
        <title>A 100% complete, gapless, phased diploid assembly of the Scenedesmus obliquus UTEX 3031 genome.</title>
        <authorList>
            <person name="Biondi T.C."/>
            <person name="Hanschen E.R."/>
            <person name="Kwon T."/>
            <person name="Eng W."/>
            <person name="Kruse C.P.S."/>
            <person name="Koehler S.I."/>
            <person name="Kunde Y."/>
            <person name="Gleasner C.D."/>
            <person name="You Mak K.T."/>
            <person name="Polle J."/>
            <person name="Hovde B.T."/>
            <person name="Starkenburg S.R."/>
        </authorList>
    </citation>
    <scope>NUCLEOTIDE SEQUENCE [LARGE SCALE GENOMIC DNA]</scope>
    <source>
        <strain evidence="4 5">DOE0152z</strain>
    </source>
</reference>
<feature type="domain" description="EGF-like" evidence="2">
    <location>
        <begin position="583"/>
        <end position="594"/>
    </location>
</feature>
<feature type="domain" description="Laminin EGF-like" evidence="3">
    <location>
        <begin position="1488"/>
        <end position="1516"/>
    </location>
</feature>
<dbReference type="PROSITE" id="PS00022">
    <property type="entry name" value="EGF_1"/>
    <property type="match status" value="3"/>
</dbReference>
<dbReference type="SMART" id="SM00180">
    <property type="entry name" value="EGF_Lam"/>
    <property type="match status" value="6"/>
</dbReference>
<dbReference type="InterPro" id="IPR000742">
    <property type="entry name" value="EGF"/>
</dbReference>
<sequence length="1517" mass="150468">MCTPVSACSLGNSLGACFPCGNNKTTPGEGSTTRAQCTLCAPGYGGPRCQLCPLGTYSNNNSECVPCDGPNETSPAGSNSKASCTCAPGFGGSTCQRCPRNSWSAGGSRAPCVACGYGLISQSGASGIEYCQCPTGYGAVSGARQITNSMCSLCPAGTFSMGLPTDAQLQRAARARNAVLSQLVPVSVRLAGGARNNATVAVQIKPKDRIAVLRATVASCTFCPDGKTSDMGANSPDMCYCRAGTYGPSCEKCLASSFCPGGRQRTLAQYQSAEAPIVQCAETEVSLPGAATPAACVCAPGYGGARCTQCPIGTWHPGGDRTPCKRCGPGLTTTVASADSRDYCQCTPGTAACNACRPGTWSNALPSSSSSPAACNPCPGNRTSDPSATDPSQCCTGSFPACTPCPSGSFNRGDARLCTPCGYGLVSLPGATGPEYCQCPAGYGASGASSCSLCPPGSFGRGPVTAITSAPANTSTRSASNTGGARSLLELPQVAARGPSRTLAQTQPPSPLLSLLPCTACFNGMLSKPGSKDASDCECAPGTFGPDCRPCPQGSFCEGGKPTPTPCPGNTTSNIGSRTSADCWCLPGYGGRSCGVCPLGSYSGGGDFKACTTCPLGFTTAATASTVREQCICSEGSGNGNPVLTGSCTLCPPGTWARNAQGSLAANTARECAPCPTGKTSDFGSSNPGLCYCPPGTYGRDTCQTCLAGRWCPGGSPNTSAPIFACIGPSETSLPGAQSQQDCVCAAGYGGPSCELCPLNTFSTGGSRAPCSPCGFGIITRQPGATSKDMCTCTPGYGSCTSCAAGTYATYGANGTDIVCKACPGGRTSDFGATGPEQCFCPAGTFGPTCQNCTANFYCPGGSPKSTDAPAIACGPNQSSAAGAKSQGDCTCAPGYGGSSCAICGLGFFSAGGSRDPCSKCDFGTSTTQQGATSKNQCQCQPGYGVNCTSCPAGTYQNGVPTVNATGSALPCVACPSGKTSDPGATDVSQCYCPAGTFGSTCQNCTANFYCPGGSSKATDAPAIACGPNQSSAPGAKAQAECACAPGYGGSSCAICGLGFFSAGGSRDPCSKCDFGTSTTQAGATSKSQCQCQPGYGINCAACAAGTYQNGVPTVTATGTALQCVACPGSKTSDPGATDVSQCYCPAGTFGSDCRSCTPNFYCPGGSSKATDAPAMACGPNQMSAPGAKAQADCVCAPGFGGSSCNICGLGYFSAGGSRDPCSKCDYGTSTTQQGAISSNQCQCQPGYGANCATCPAGTYQDGVPLVNANGASLPCVACPGRKTSNPGASNVSQCFCPPGTFGLDCTDCVAGSWCPGGFAAPITSCAPNMQSPPGSKTESTCVCVAGFGWDGYQCSRCSRGQFSTGNSRQPCSQCPSGTTSIEGSTSAAACVCLPGSGGNCAVCPPGTWSSGLPSNTGSPDVLCQNCPAGQTSDTGATSPDDCYCPAGTYGTACDPCLAGSYCPAGGTITRCPTNMYSPARAKSVDECVCNPGYGGQDCDICAPGTFAVGGNRSSCR</sequence>
<keyword evidence="1" id="KW-1015">Disulfide bond</keyword>
<name>A0ABY8TYV5_TETOB</name>
<feature type="domain" description="Laminin EGF-like" evidence="3">
    <location>
        <begin position="890"/>
        <end position="921"/>
    </location>
</feature>
<evidence type="ECO:0000313" key="4">
    <source>
        <dbReference type="EMBL" id="WIA14187.1"/>
    </source>
</evidence>
<dbReference type="PANTHER" id="PTHR10574">
    <property type="entry name" value="NETRIN/LAMININ-RELATED"/>
    <property type="match status" value="1"/>
</dbReference>
<dbReference type="InterPro" id="IPR050440">
    <property type="entry name" value="Laminin/Netrin_ECM"/>
</dbReference>
<dbReference type="SMART" id="SM00181">
    <property type="entry name" value="EGF"/>
    <property type="match status" value="5"/>
</dbReference>
<dbReference type="Pfam" id="PF07699">
    <property type="entry name" value="Ephrin_rec_like"/>
    <property type="match status" value="6"/>
</dbReference>
<evidence type="ECO:0000259" key="2">
    <source>
        <dbReference type="PROSITE" id="PS00022"/>
    </source>
</evidence>
<evidence type="ECO:0000313" key="5">
    <source>
        <dbReference type="Proteomes" id="UP001244341"/>
    </source>
</evidence>
<feature type="domain" description="EGF-like" evidence="2">
    <location>
        <begin position="537"/>
        <end position="548"/>
    </location>
</feature>
<dbReference type="Proteomes" id="UP001244341">
    <property type="component" value="Chromosome 5b"/>
</dbReference>
<feature type="domain" description="EGF-like" evidence="2">
    <location>
        <begin position="84"/>
        <end position="95"/>
    </location>
</feature>
<organism evidence="4 5">
    <name type="scientific">Tetradesmus obliquus</name>
    <name type="common">Green alga</name>
    <name type="synonym">Acutodesmus obliquus</name>
    <dbReference type="NCBI Taxonomy" id="3088"/>
    <lineage>
        <taxon>Eukaryota</taxon>
        <taxon>Viridiplantae</taxon>
        <taxon>Chlorophyta</taxon>
        <taxon>core chlorophytes</taxon>
        <taxon>Chlorophyceae</taxon>
        <taxon>CS clade</taxon>
        <taxon>Sphaeropleales</taxon>
        <taxon>Scenedesmaceae</taxon>
        <taxon>Tetradesmus</taxon>
    </lineage>
</organism>
<gene>
    <name evidence="4" type="ORF">OEZ85_002726</name>
</gene>
<dbReference type="EMBL" id="CP126212">
    <property type="protein sequence ID" value="WIA14187.1"/>
    <property type="molecule type" value="Genomic_DNA"/>
</dbReference>
<protein>
    <recommendedName>
        <fullName evidence="6">Laminin EGF-like domain-containing protein</fullName>
    </recommendedName>
</protein>
<feature type="domain" description="Laminin EGF-like" evidence="3">
    <location>
        <begin position="1194"/>
        <end position="1225"/>
    </location>
</feature>
<dbReference type="Pfam" id="PF00053">
    <property type="entry name" value="EGF_laminin"/>
    <property type="match status" value="1"/>
</dbReference>
<dbReference type="InterPro" id="IPR009030">
    <property type="entry name" value="Growth_fac_rcpt_cys_sf"/>
</dbReference>
<dbReference type="SMART" id="SM01411">
    <property type="entry name" value="Ephrin_rec_like"/>
    <property type="match status" value="26"/>
</dbReference>
<evidence type="ECO:0000259" key="3">
    <source>
        <dbReference type="PROSITE" id="PS01248"/>
    </source>
</evidence>
<evidence type="ECO:0008006" key="6">
    <source>
        <dbReference type="Google" id="ProtNLM"/>
    </source>
</evidence>
<dbReference type="InterPro" id="IPR011641">
    <property type="entry name" value="Tyr-kin_ephrin_A/B_rcpt-like"/>
</dbReference>
<keyword evidence="5" id="KW-1185">Reference proteome</keyword>
<proteinExistence type="predicted"/>